<dbReference type="Proteomes" id="UP000222542">
    <property type="component" value="Unassembled WGS sequence"/>
</dbReference>
<dbReference type="InterPro" id="IPR016169">
    <property type="entry name" value="FAD-bd_PCMH_sub2"/>
</dbReference>
<reference evidence="2 3" key="1">
    <citation type="journal article" date="2014" name="Nat. Genet.">
        <title>Genome sequence of the hot pepper provides insights into the evolution of pungency in Capsicum species.</title>
        <authorList>
            <person name="Kim S."/>
            <person name="Park M."/>
            <person name="Yeom S.I."/>
            <person name="Kim Y.M."/>
            <person name="Lee J.M."/>
            <person name="Lee H.A."/>
            <person name="Seo E."/>
            <person name="Choi J."/>
            <person name="Cheong K."/>
            <person name="Kim K.T."/>
            <person name="Jung K."/>
            <person name="Lee G.W."/>
            <person name="Oh S.K."/>
            <person name="Bae C."/>
            <person name="Kim S.B."/>
            <person name="Lee H.Y."/>
            <person name="Kim S.Y."/>
            <person name="Kim M.S."/>
            <person name="Kang B.C."/>
            <person name="Jo Y.D."/>
            <person name="Yang H.B."/>
            <person name="Jeong H.J."/>
            <person name="Kang W.H."/>
            <person name="Kwon J.K."/>
            <person name="Shin C."/>
            <person name="Lim J.Y."/>
            <person name="Park J.H."/>
            <person name="Huh J.H."/>
            <person name="Kim J.S."/>
            <person name="Kim B.D."/>
            <person name="Cohen O."/>
            <person name="Paran I."/>
            <person name="Suh M.C."/>
            <person name="Lee S.B."/>
            <person name="Kim Y.K."/>
            <person name="Shin Y."/>
            <person name="Noh S.J."/>
            <person name="Park J."/>
            <person name="Seo Y.S."/>
            <person name="Kwon S.Y."/>
            <person name="Kim H.A."/>
            <person name="Park J.M."/>
            <person name="Kim H.J."/>
            <person name="Choi S.B."/>
            <person name="Bosland P.W."/>
            <person name="Reeves G."/>
            <person name="Jo S.H."/>
            <person name="Lee B.W."/>
            <person name="Cho H.T."/>
            <person name="Choi H.S."/>
            <person name="Lee M.S."/>
            <person name="Yu Y."/>
            <person name="Do Choi Y."/>
            <person name="Park B.S."/>
            <person name="van Deynze A."/>
            <person name="Ashrafi H."/>
            <person name="Hill T."/>
            <person name="Kim W.T."/>
            <person name="Pai H.S."/>
            <person name="Ahn H.K."/>
            <person name="Yeam I."/>
            <person name="Giovannoni J.J."/>
            <person name="Rose J.K."/>
            <person name="Sorensen I."/>
            <person name="Lee S.J."/>
            <person name="Kim R.W."/>
            <person name="Choi I.Y."/>
            <person name="Choi B.S."/>
            <person name="Lim J.S."/>
            <person name="Lee Y.H."/>
            <person name="Choi D."/>
        </authorList>
    </citation>
    <scope>NUCLEOTIDE SEQUENCE [LARGE SCALE GENOMIC DNA]</scope>
    <source>
        <strain evidence="3">cv. CM334</strain>
    </source>
</reference>
<comment type="caution">
    <text evidence="2">The sequence shown here is derived from an EMBL/GenBank/DDBJ whole genome shotgun (WGS) entry which is preliminary data.</text>
</comment>
<dbReference type="Gene3D" id="3.30.465.10">
    <property type="match status" value="1"/>
</dbReference>
<gene>
    <name evidence="2" type="ORF">T459_19034</name>
</gene>
<dbReference type="GO" id="GO:0050660">
    <property type="term" value="F:flavin adenine dinucleotide binding"/>
    <property type="evidence" value="ECO:0007669"/>
    <property type="project" value="InterPro"/>
</dbReference>
<dbReference type="InterPro" id="IPR001584">
    <property type="entry name" value="Integrase_cat-core"/>
</dbReference>
<evidence type="ECO:0000313" key="3">
    <source>
        <dbReference type="Proteomes" id="UP000222542"/>
    </source>
</evidence>
<evidence type="ECO:0000259" key="1">
    <source>
        <dbReference type="PROSITE" id="PS50994"/>
    </source>
</evidence>
<dbReference type="PANTHER" id="PTHR32448">
    <property type="entry name" value="OS08G0158400 PROTEIN"/>
    <property type="match status" value="1"/>
</dbReference>
<dbReference type="SUPFAM" id="SSF53098">
    <property type="entry name" value="Ribonuclease H-like"/>
    <property type="match status" value="1"/>
</dbReference>
<name>A0A2G2Z0H3_CAPAN</name>
<sequence length="310" mass="34765">MARDLHKYKSMPFLKQRRVMSEVDVQFRKASPGAIFFNPMNFGKSSDIALHPSNKSPILSLRPSSSDTFHTVNDWHRSGKGLNKLFSDSSSTLLFLDEVLGDNLEVLRNLFDYLEEWIGNETDNLEMSFSAERLPRVYAREIVHLHGVPISIILDQGSVFTSSFWRDFQDDLGTHVDLSTSFHPQTDRQSEWTIEILKDIVRAYAMDFGGINDETAWVQAGATLGEIYYNIWTKSEDLGSPVGIFPTIGIGGYVNGGGYGNMLSKFGLNVDNVLDAQLVDVNGRSLKRKSMGEDVLWEIKGGVLLVLVSF</sequence>
<reference evidence="2 3" key="2">
    <citation type="journal article" date="2017" name="Genome Biol.">
        <title>New reference genome sequences of hot pepper reveal the massive evolution of plant disease-resistance genes by retroduplication.</title>
        <authorList>
            <person name="Kim S."/>
            <person name="Park J."/>
            <person name="Yeom S.I."/>
            <person name="Kim Y.M."/>
            <person name="Seo E."/>
            <person name="Kim K.T."/>
            <person name="Kim M.S."/>
            <person name="Lee J.M."/>
            <person name="Cheong K."/>
            <person name="Shin H.S."/>
            <person name="Kim S.B."/>
            <person name="Han K."/>
            <person name="Lee J."/>
            <person name="Park M."/>
            <person name="Lee H.A."/>
            <person name="Lee H.Y."/>
            <person name="Lee Y."/>
            <person name="Oh S."/>
            <person name="Lee J.H."/>
            <person name="Choi E."/>
            <person name="Choi E."/>
            <person name="Lee S.E."/>
            <person name="Jeon J."/>
            <person name="Kim H."/>
            <person name="Choi G."/>
            <person name="Song H."/>
            <person name="Lee J."/>
            <person name="Lee S.C."/>
            <person name="Kwon J.K."/>
            <person name="Lee H.Y."/>
            <person name="Koo N."/>
            <person name="Hong Y."/>
            <person name="Kim R.W."/>
            <person name="Kang W.H."/>
            <person name="Huh J.H."/>
            <person name="Kang B.C."/>
            <person name="Yang T.J."/>
            <person name="Lee Y.H."/>
            <person name="Bennetzen J.L."/>
            <person name="Choi D."/>
        </authorList>
    </citation>
    <scope>NUCLEOTIDE SEQUENCE [LARGE SCALE GENOMIC DNA]</scope>
    <source>
        <strain evidence="3">cv. CM334</strain>
    </source>
</reference>
<dbReference type="AlphaFoldDB" id="A0A2G2Z0H3"/>
<dbReference type="Pfam" id="PF01565">
    <property type="entry name" value="FAD_binding_4"/>
    <property type="match status" value="1"/>
</dbReference>
<dbReference type="SUPFAM" id="SSF56176">
    <property type="entry name" value="FAD-binding/transporter-associated domain-like"/>
    <property type="match status" value="1"/>
</dbReference>
<protein>
    <recommendedName>
        <fullName evidence="1">Integrase catalytic domain-containing protein</fullName>
    </recommendedName>
</protein>
<dbReference type="PROSITE" id="PS50994">
    <property type="entry name" value="INTEGRASE"/>
    <property type="match status" value="1"/>
</dbReference>
<dbReference type="GO" id="GO:0015074">
    <property type="term" value="P:DNA integration"/>
    <property type="evidence" value="ECO:0007669"/>
    <property type="project" value="InterPro"/>
</dbReference>
<proteinExistence type="predicted"/>
<evidence type="ECO:0000313" key="2">
    <source>
        <dbReference type="EMBL" id="PHT75512.1"/>
    </source>
</evidence>
<accession>A0A2G2Z0H3</accession>
<feature type="domain" description="Integrase catalytic" evidence="1">
    <location>
        <begin position="140"/>
        <end position="254"/>
    </location>
</feature>
<dbReference type="InterPro" id="IPR012337">
    <property type="entry name" value="RNaseH-like_sf"/>
</dbReference>
<dbReference type="EMBL" id="AYRZ02000007">
    <property type="protein sequence ID" value="PHT75512.1"/>
    <property type="molecule type" value="Genomic_DNA"/>
</dbReference>
<dbReference type="InterPro" id="IPR036318">
    <property type="entry name" value="FAD-bd_PCMH-like_sf"/>
</dbReference>
<organism evidence="2 3">
    <name type="scientific">Capsicum annuum</name>
    <name type="common">Capsicum pepper</name>
    <dbReference type="NCBI Taxonomy" id="4072"/>
    <lineage>
        <taxon>Eukaryota</taxon>
        <taxon>Viridiplantae</taxon>
        <taxon>Streptophyta</taxon>
        <taxon>Embryophyta</taxon>
        <taxon>Tracheophyta</taxon>
        <taxon>Spermatophyta</taxon>
        <taxon>Magnoliopsida</taxon>
        <taxon>eudicotyledons</taxon>
        <taxon>Gunneridae</taxon>
        <taxon>Pentapetalae</taxon>
        <taxon>asterids</taxon>
        <taxon>lamiids</taxon>
        <taxon>Solanales</taxon>
        <taxon>Solanaceae</taxon>
        <taxon>Solanoideae</taxon>
        <taxon>Capsiceae</taxon>
        <taxon>Capsicum</taxon>
    </lineage>
</organism>
<dbReference type="Gramene" id="PHT75512">
    <property type="protein sequence ID" value="PHT75512"/>
    <property type="gene ID" value="T459_19034"/>
</dbReference>
<dbReference type="InterPro" id="IPR006094">
    <property type="entry name" value="Oxid_FAD_bind_N"/>
</dbReference>
<keyword evidence="3" id="KW-1185">Reference proteome</keyword>